<organism evidence="1 2">
    <name type="scientific">Cetraspora pellucida</name>
    <dbReference type="NCBI Taxonomy" id="1433469"/>
    <lineage>
        <taxon>Eukaryota</taxon>
        <taxon>Fungi</taxon>
        <taxon>Fungi incertae sedis</taxon>
        <taxon>Mucoromycota</taxon>
        <taxon>Glomeromycotina</taxon>
        <taxon>Glomeromycetes</taxon>
        <taxon>Diversisporales</taxon>
        <taxon>Gigasporaceae</taxon>
        <taxon>Cetraspora</taxon>
    </lineage>
</organism>
<dbReference type="Proteomes" id="UP000789366">
    <property type="component" value="Unassembled WGS sequence"/>
</dbReference>
<dbReference type="EMBL" id="CAJVPW010018519">
    <property type="protein sequence ID" value="CAG8682137.1"/>
    <property type="molecule type" value="Genomic_DNA"/>
</dbReference>
<gene>
    <name evidence="1" type="ORF">SPELUC_LOCUS10215</name>
</gene>
<sequence length="278" mass="32468">SQDSNARKSDQDQLKNLAECKTLYDELLQINEEAYISQKPLTEEEKHEEQEFFKIDPEAGSGSRTQAYCKGRLTELEELVTQQTTLLNNTELQPVQELLNHKDRFLDLDIETAKDMFKVDGAKYAFSTWFTEAKEIDLVSVILGAENEDEAMQKKYLQCLYQNYSEEEINEIIKLTVDAYRVSDKRCKAWLEHVKQEIESKKFEAGMTEKDKSQTKIAFKIINKYEPIHESKKADEKYVEGNPNIILIKKMKPEFWVGIDEKFLVREVSKQSEVEKLE</sequence>
<name>A0ACA9P1B6_9GLOM</name>
<accession>A0ACA9P1B6</accession>
<proteinExistence type="predicted"/>
<keyword evidence="2" id="KW-1185">Reference proteome</keyword>
<comment type="caution">
    <text evidence="1">The sequence shown here is derived from an EMBL/GenBank/DDBJ whole genome shotgun (WGS) entry which is preliminary data.</text>
</comment>
<evidence type="ECO:0000313" key="1">
    <source>
        <dbReference type="EMBL" id="CAG8682137.1"/>
    </source>
</evidence>
<reference evidence="1" key="1">
    <citation type="submission" date="2021-06" db="EMBL/GenBank/DDBJ databases">
        <authorList>
            <person name="Kallberg Y."/>
            <person name="Tangrot J."/>
            <person name="Rosling A."/>
        </authorList>
    </citation>
    <scope>NUCLEOTIDE SEQUENCE</scope>
    <source>
        <strain evidence="1">28 12/20/2015</strain>
    </source>
</reference>
<feature type="non-terminal residue" evidence="1">
    <location>
        <position position="278"/>
    </location>
</feature>
<protein>
    <submittedName>
        <fullName evidence="1">13193_t:CDS:1</fullName>
    </submittedName>
</protein>
<feature type="non-terminal residue" evidence="1">
    <location>
        <position position="1"/>
    </location>
</feature>
<evidence type="ECO:0000313" key="2">
    <source>
        <dbReference type="Proteomes" id="UP000789366"/>
    </source>
</evidence>